<evidence type="ECO:0000313" key="1">
    <source>
        <dbReference type="EMBL" id="CAB4184391.1"/>
    </source>
</evidence>
<dbReference type="EMBL" id="LR797067">
    <property type="protein sequence ID" value="CAB4184391.1"/>
    <property type="molecule type" value="Genomic_DNA"/>
</dbReference>
<organism evidence="1">
    <name type="scientific">uncultured Caudovirales phage</name>
    <dbReference type="NCBI Taxonomy" id="2100421"/>
    <lineage>
        <taxon>Viruses</taxon>
        <taxon>Duplodnaviria</taxon>
        <taxon>Heunggongvirae</taxon>
        <taxon>Uroviricota</taxon>
        <taxon>Caudoviricetes</taxon>
        <taxon>Peduoviridae</taxon>
        <taxon>Maltschvirus</taxon>
        <taxon>Maltschvirus maltsch</taxon>
    </lineage>
</organism>
<dbReference type="EMBL" id="LR797421">
    <property type="protein sequence ID" value="CAB4215279.1"/>
    <property type="molecule type" value="Genomic_DNA"/>
</dbReference>
<gene>
    <name evidence="1" type="ORF">UFOVP1121_14</name>
    <name evidence="2" type="ORF">UFOVP1482_13</name>
</gene>
<accession>A0A6J5QSJ6</accession>
<protein>
    <submittedName>
        <fullName evidence="1">Uncharacterized protein</fullName>
    </submittedName>
</protein>
<reference evidence="1" key="1">
    <citation type="submission" date="2020-05" db="EMBL/GenBank/DDBJ databases">
        <authorList>
            <person name="Chiriac C."/>
            <person name="Salcher M."/>
            <person name="Ghai R."/>
            <person name="Kavagutti S V."/>
        </authorList>
    </citation>
    <scope>NUCLEOTIDE SEQUENCE</scope>
</reference>
<proteinExistence type="predicted"/>
<evidence type="ECO:0000313" key="2">
    <source>
        <dbReference type="EMBL" id="CAB4215279.1"/>
    </source>
</evidence>
<name>A0A6J5QSJ6_9CAUD</name>
<sequence>MISRIPLEVTYDDGRTEHVLCTGSDTIMFERAYDLPYSKIGDRLEYMWYLAWACLHRTKRVSATFEEWMTSVELVADDESAGKTEILPLESPALTSSSATLPTNTDLLPL</sequence>